<feature type="signal peptide" evidence="9">
    <location>
        <begin position="1"/>
        <end position="15"/>
    </location>
</feature>
<evidence type="ECO:0000256" key="5">
    <source>
        <dbReference type="ARBA" id="ARBA00022692"/>
    </source>
</evidence>
<feature type="transmembrane region" description="Helical" evidence="8">
    <location>
        <begin position="49"/>
        <end position="70"/>
    </location>
</feature>
<proteinExistence type="inferred from homology"/>
<organism evidence="10 11">
    <name type="scientific">Propionibacterium acidifaciens F0233</name>
    <dbReference type="NCBI Taxonomy" id="553198"/>
    <lineage>
        <taxon>Bacteria</taxon>
        <taxon>Bacillati</taxon>
        <taxon>Actinomycetota</taxon>
        <taxon>Actinomycetes</taxon>
        <taxon>Propionibacteriales</taxon>
        <taxon>Propionibacteriaceae</taxon>
        <taxon>Propionibacterium</taxon>
    </lineage>
</organism>
<comment type="similarity">
    <text evidence="2">Belongs to the binding-protein-dependent transport system permease family. FecCD subfamily.</text>
</comment>
<evidence type="ECO:0000313" key="10">
    <source>
        <dbReference type="EMBL" id="ERK63147.1"/>
    </source>
</evidence>
<dbReference type="SUPFAM" id="SSF81345">
    <property type="entry name" value="ABC transporter involved in vitamin B12 uptake, BtuC"/>
    <property type="match status" value="2"/>
</dbReference>
<feature type="chain" id="PRO_5004635356" evidence="9">
    <location>
        <begin position="16"/>
        <end position="224"/>
    </location>
</feature>
<accession>U2SKJ5</accession>
<evidence type="ECO:0000256" key="7">
    <source>
        <dbReference type="ARBA" id="ARBA00023136"/>
    </source>
</evidence>
<feature type="transmembrane region" description="Helical" evidence="8">
    <location>
        <begin position="91"/>
        <end position="111"/>
    </location>
</feature>
<evidence type="ECO:0000313" key="11">
    <source>
        <dbReference type="Proteomes" id="UP000017052"/>
    </source>
</evidence>
<evidence type="ECO:0000256" key="4">
    <source>
        <dbReference type="ARBA" id="ARBA00022475"/>
    </source>
</evidence>
<dbReference type="InterPro" id="IPR000522">
    <property type="entry name" value="ABC_transptr_permease_BtuC"/>
</dbReference>
<feature type="non-terminal residue" evidence="10">
    <location>
        <position position="224"/>
    </location>
</feature>
<evidence type="ECO:0000256" key="2">
    <source>
        <dbReference type="ARBA" id="ARBA00007935"/>
    </source>
</evidence>
<dbReference type="PANTHER" id="PTHR30472">
    <property type="entry name" value="FERRIC ENTEROBACTIN TRANSPORT SYSTEM PERMEASE PROTEIN"/>
    <property type="match status" value="1"/>
</dbReference>
<dbReference type="RefSeq" id="WP_021796183.1">
    <property type="nucleotide sequence ID" value="NZ_ACVN02000017.1"/>
</dbReference>
<evidence type="ECO:0000256" key="6">
    <source>
        <dbReference type="ARBA" id="ARBA00022989"/>
    </source>
</evidence>
<dbReference type="GO" id="GO:0033214">
    <property type="term" value="P:siderophore-iron import into cell"/>
    <property type="evidence" value="ECO:0007669"/>
    <property type="project" value="TreeGrafter"/>
</dbReference>
<feature type="transmembrane region" description="Helical" evidence="8">
    <location>
        <begin position="117"/>
        <end position="136"/>
    </location>
</feature>
<feature type="transmembrane region" description="Helical" evidence="8">
    <location>
        <begin position="166"/>
        <end position="193"/>
    </location>
</feature>
<comment type="subcellular location">
    <subcellularLocation>
        <location evidence="1">Cell membrane</location>
        <topology evidence="1">Multi-pass membrane protein</topology>
    </subcellularLocation>
</comment>
<dbReference type="PANTHER" id="PTHR30472:SF1">
    <property type="entry name" value="FE(3+) DICITRATE TRANSPORT SYSTEM PERMEASE PROTEIN FECC-RELATED"/>
    <property type="match status" value="1"/>
</dbReference>
<protein>
    <submittedName>
        <fullName evidence="10">Iron chelate uptake ABC transporter, FeCT family, permease domain protein</fullName>
    </submittedName>
</protein>
<keyword evidence="11" id="KW-1185">Reference proteome</keyword>
<keyword evidence="3" id="KW-0813">Transport</keyword>
<gene>
    <name evidence="10" type="ORF">HMPREF0682_0155</name>
</gene>
<dbReference type="Gene3D" id="1.10.3470.10">
    <property type="entry name" value="ABC transporter involved in vitamin B12 uptake, BtuC"/>
    <property type="match status" value="2"/>
</dbReference>
<comment type="caution">
    <text evidence="10">The sequence shown here is derived from an EMBL/GenBank/DDBJ whole genome shotgun (WGS) entry which is preliminary data.</text>
</comment>
<keyword evidence="4" id="KW-1003">Cell membrane</keyword>
<keyword evidence="7 8" id="KW-0472">Membrane</keyword>
<dbReference type="GO" id="GO:0022857">
    <property type="term" value="F:transmembrane transporter activity"/>
    <property type="evidence" value="ECO:0007669"/>
    <property type="project" value="InterPro"/>
</dbReference>
<dbReference type="EMBL" id="ACVN02000017">
    <property type="protein sequence ID" value="ERK63147.1"/>
    <property type="molecule type" value="Genomic_DNA"/>
</dbReference>
<keyword evidence="5 8" id="KW-0812">Transmembrane</keyword>
<keyword evidence="9" id="KW-0732">Signal</keyword>
<dbReference type="InterPro" id="IPR037294">
    <property type="entry name" value="ABC_BtuC-like"/>
</dbReference>
<dbReference type="AlphaFoldDB" id="U2SKJ5"/>
<evidence type="ECO:0000256" key="8">
    <source>
        <dbReference type="SAM" id="Phobius"/>
    </source>
</evidence>
<dbReference type="Pfam" id="PF01032">
    <property type="entry name" value="FecCD"/>
    <property type="match status" value="2"/>
</dbReference>
<sequence length="224" mass="22870">MALALLLVLAGVALAAALDPVTGTITMCDTDVFDSYRFRTLGSFAERDMLTLAWVGPFIAAGLVVAPACGRGLNALALGDEQAAALGARLGVVRVASLVAIALLCGAATAAAGPVGFVGLVVPYVLRVLVGGGSGADRFIVLDRRLPRAIAARLAGAGVRPARRRLVMLVHGVLLVAVVVAVTGPIGFLALAAPQPARRLAGTPGTAFGRASRWAARSWARRVF</sequence>
<evidence type="ECO:0000256" key="9">
    <source>
        <dbReference type="SAM" id="SignalP"/>
    </source>
</evidence>
<dbReference type="Proteomes" id="UP000017052">
    <property type="component" value="Unassembled WGS sequence"/>
</dbReference>
<reference evidence="10" key="1">
    <citation type="submission" date="2013-08" db="EMBL/GenBank/DDBJ databases">
        <authorList>
            <person name="Durkin A.S."/>
            <person name="Haft D.R."/>
            <person name="McCorrison J."/>
            <person name="Torralba M."/>
            <person name="Gillis M."/>
            <person name="Haft D.H."/>
            <person name="Methe B."/>
            <person name="Sutton G."/>
            <person name="Nelson K.E."/>
        </authorList>
    </citation>
    <scope>NUCLEOTIDE SEQUENCE [LARGE SCALE GENOMIC DNA]</scope>
    <source>
        <strain evidence="10">F0233</strain>
    </source>
</reference>
<evidence type="ECO:0000256" key="1">
    <source>
        <dbReference type="ARBA" id="ARBA00004651"/>
    </source>
</evidence>
<dbReference type="GO" id="GO:0005886">
    <property type="term" value="C:plasma membrane"/>
    <property type="evidence" value="ECO:0007669"/>
    <property type="project" value="UniProtKB-SubCell"/>
</dbReference>
<evidence type="ECO:0000256" key="3">
    <source>
        <dbReference type="ARBA" id="ARBA00022448"/>
    </source>
</evidence>
<keyword evidence="6 8" id="KW-1133">Transmembrane helix</keyword>
<name>U2SKJ5_9ACTN</name>